<dbReference type="SUPFAM" id="SSF51419">
    <property type="entry name" value="PLP-binding barrel"/>
    <property type="match status" value="1"/>
</dbReference>
<evidence type="ECO:0000256" key="4">
    <source>
        <dbReference type="RuleBase" id="RU004514"/>
    </source>
</evidence>
<dbReference type="AlphaFoldDB" id="A0A938XTV1"/>
<comment type="cofactor">
    <cofactor evidence="3">
        <name>pyridoxal 5'-phosphate</name>
        <dbReference type="ChEBI" id="CHEBI:597326"/>
    </cofactor>
</comment>
<proteinExistence type="inferred from homology"/>
<keyword evidence="7" id="KW-1185">Reference proteome</keyword>
<dbReference type="RefSeq" id="WP_338035293.1">
    <property type="nucleotide sequence ID" value="NZ_JAFBDQ010000001.1"/>
</dbReference>
<dbReference type="Gene3D" id="3.20.20.10">
    <property type="entry name" value="Alanine racemase"/>
    <property type="match status" value="1"/>
</dbReference>
<evidence type="ECO:0000259" key="5">
    <source>
        <dbReference type="Pfam" id="PF01168"/>
    </source>
</evidence>
<accession>A0A938XTV1</accession>
<dbReference type="NCBIfam" id="TIGR00044">
    <property type="entry name" value="YggS family pyridoxal phosphate-dependent enzyme"/>
    <property type="match status" value="1"/>
</dbReference>
<dbReference type="FunFam" id="3.20.20.10:FF:000018">
    <property type="entry name" value="Pyridoxal phosphate homeostasis protein"/>
    <property type="match status" value="1"/>
</dbReference>
<sequence>MSIKERLAEIQNKIVAAARRVNRDPKEIKLIAVSKNQELAKIDSLQEEGVVDFGESRVQALRDRYEQFPEVKWHMIGHLQRNKVKYLARMERCELIHSLDSLRLAKKINKRAGMEDRVMKALVQVNIAEDENKYGLYASEIIDYLHQVSDFENLQIKGLMTILPHVDDAEELRPYFKEMKNLFDRIKEENISQVKMDELSMGMSNDFEVAIEEGATMIRLGRSLFGSRGY</sequence>
<dbReference type="EMBL" id="JAFBDQ010000001">
    <property type="protein sequence ID" value="MBM7555467.1"/>
    <property type="molecule type" value="Genomic_DNA"/>
</dbReference>
<dbReference type="Proteomes" id="UP000774000">
    <property type="component" value="Unassembled WGS sequence"/>
</dbReference>
<comment type="similarity">
    <text evidence="2 4">Belongs to the pyridoxal phosphate-binding protein YggS/PROSC family.</text>
</comment>
<dbReference type="InterPro" id="IPR029066">
    <property type="entry name" value="PLP-binding_barrel"/>
</dbReference>
<dbReference type="InterPro" id="IPR011078">
    <property type="entry name" value="PyrdxlP_homeostasis"/>
</dbReference>
<dbReference type="CDD" id="cd00635">
    <property type="entry name" value="PLPDE_III_YBL036c_like"/>
    <property type="match status" value="1"/>
</dbReference>
<feature type="modified residue" description="N6-(pyridoxal phosphate)lysine" evidence="2 3">
    <location>
        <position position="35"/>
    </location>
</feature>
<comment type="function">
    <text evidence="2">Pyridoxal 5'-phosphate (PLP)-binding protein, which is involved in PLP homeostasis.</text>
</comment>
<dbReference type="PANTHER" id="PTHR10146">
    <property type="entry name" value="PROLINE SYNTHETASE CO-TRANSCRIBED BACTERIAL HOMOLOG PROTEIN"/>
    <property type="match status" value="1"/>
</dbReference>
<dbReference type="PANTHER" id="PTHR10146:SF14">
    <property type="entry name" value="PYRIDOXAL PHOSPHATE HOMEOSTASIS PROTEIN"/>
    <property type="match status" value="1"/>
</dbReference>
<name>A0A938XTV1_9FIRM</name>
<comment type="caution">
    <text evidence="6">The sequence shown here is derived from an EMBL/GenBank/DDBJ whole genome shotgun (WGS) entry which is preliminary data.</text>
</comment>
<dbReference type="PIRSF" id="PIRSF004848">
    <property type="entry name" value="YBL036c_PLPDEIII"/>
    <property type="match status" value="1"/>
</dbReference>
<evidence type="ECO:0000256" key="3">
    <source>
        <dbReference type="PIRSR" id="PIRSR004848-1"/>
    </source>
</evidence>
<evidence type="ECO:0000256" key="1">
    <source>
        <dbReference type="ARBA" id="ARBA00022898"/>
    </source>
</evidence>
<evidence type="ECO:0000313" key="6">
    <source>
        <dbReference type="EMBL" id="MBM7555467.1"/>
    </source>
</evidence>
<feature type="domain" description="Alanine racemase N-terminal" evidence="5">
    <location>
        <begin position="8"/>
        <end position="227"/>
    </location>
</feature>
<dbReference type="PROSITE" id="PS01211">
    <property type="entry name" value="UPF0001"/>
    <property type="match status" value="1"/>
</dbReference>
<protein>
    <recommendedName>
        <fullName evidence="2">Pyridoxal phosphate homeostasis protein</fullName>
        <shortName evidence="2">PLP homeostasis protein</shortName>
    </recommendedName>
</protein>
<reference evidence="6" key="1">
    <citation type="submission" date="2021-01" db="EMBL/GenBank/DDBJ databases">
        <title>Genomic Encyclopedia of Type Strains, Phase IV (KMG-IV): sequencing the most valuable type-strain genomes for metagenomic binning, comparative biology and taxonomic classification.</title>
        <authorList>
            <person name="Goeker M."/>
        </authorList>
    </citation>
    <scope>NUCLEOTIDE SEQUENCE</scope>
    <source>
        <strain evidence="6">DSM 23230</strain>
    </source>
</reference>
<keyword evidence="1 2" id="KW-0663">Pyridoxal phosphate</keyword>
<dbReference type="GO" id="GO:0030170">
    <property type="term" value="F:pyridoxal phosphate binding"/>
    <property type="evidence" value="ECO:0007669"/>
    <property type="project" value="UniProtKB-UniRule"/>
</dbReference>
<evidence type="ECO:0000313" key="7">
    <source>
        <dbReference type="Proteomes" id="UP000774000"/>
    </source>
</evidence>
<organism evidence="6 7">
    <name type="scientific">Halanaerobacter jeridensis</name>
    <dbReference type="NCBI Taxonomy" id="706427"/>
    <lineage>
        <taxon>Bacteria</taxon>
        <taxon>Bacillati</taxon>
        <taxon>Bacillota</taxon>
        <taxon>Clostridia</taxon>
        <taxon>Halanaerobiales</taxon>
        <taxon>Halobacteroidaceae</taxon>
        <taxon>Halanaerobacter</taxon>
    </lineage>
</organism>
<evidence type="ECO:0000256" key="2">
    <source>
        <dbReference type="HAMAP-Rule" id="MF_02087"/>
    </source>
</evidence>
<dbReference type="InterPro" id="IPR001608">
    <property type="entry name" value="Ala_racemase_N"/>
</dbReference>
<gene>
    <name evidence="6" type="ORF">JOC47_000291</name>
</gene>
<dbReference type="HAMAP" id="MF_02087">
    <property type="entry name" value="PLP_homeostasis"/>
    <property type="match status" value="1"/>
</dbReference>
<dbReference type="Pfam" id="PF01168">
    <property type="entry name" value="Ala_racemase_N"/>
    <property type="match status" value="1"/>
</dbReference>